<protein>
    <submittedName>
        <fullName evidence="1">Uncharacterized protein</fullName>
    </submittedName>
</protein>
<comment type="caution">
    <text evidence="1">The sequence shown here is derived from an EMBL/GenBank/DDBJ whole genome shotgun (WGS) entry which is preliminary data.</text>
</comment>
<evidence type="ECO:0000313" key="1">
    <source>
        <dbReference type="EMBL" id="KAJ7700371.1"/>
    </source>
</evidence>
<keyword evidence="2" id="KW-1185">Reference proteome</keyword>
<gene>
    <name evidence="1" type="ORF">B0H17DRAFT_1128790</name>
</gene>
<accession>A0AAD7DVJ5</accession>
<sequence>MTPQGLLVFSSCPRWHHQLTHRGWNTLDLPSLVATRFFRCIHPSHTFQGNQIKFRSSPLDIEHEGARSIQFRRSGFIRIFGGGVMIRIELRRYFRASSSGDDSIVEDEEVSD</sequence>
<evidence type="ECO:0000313" key="2">
    <source>
        <dbReference type="Proteomes" id="UP001221757"/>
    </source>
</evidence>
<dbReference type="Proteomes" id="UP001221757">
    <property type="component" value="Unassembled WGS sequence"/>
</dbReference>
<name>A0AAD7DVJ5_MYCRO</name>
<reference evidence="1" key="1">
    <citation type="submission" date="2023-03" db="EMBL/GenBank/DDBJ databases">
        <title>Massive genome expansion in bonnet fungi (Mycena s.s.) driven by repeated elements and novel gene families across ecological guilds.</title>
        <authorList>
            <consortium name="Lawrence Berkeley National Laboratory"/>
            <person name="Harder C.B."/>
            <person name="Miyauchi S."/>
            <person name="Viragh M."/>
            <person name="Kuo A."/>
            <person name="Thoen E."/>
            <person name="Andreopoulos B."/>
            <person name="Lu D."/>
            <person name="Skrede I."/>
            <person name="Drula E."/>
            <person name="Henrissat B."/>
            <person name="Morin E."/>
            <person name="Kohler A."/>
            <person name="Barry K."/>
            <person name="LaButti K."/>
            <person name="Morin E."/>
            <person name="Salamov A."/>
            <person name="Lipzen A."/>
            <person name="Mereny Z."/>
            <person name="Hegedus B."/>
            <person name="Baldrian P."/>
            <person name="Stursova M."/>
            <person name="Weitz H."/>
            <person name="Taylor A."/>
            <person name="Grigoriev I.V."/>
            <person name="Nagy L.G."/>
            <person name="Martin F."/>
            <person name="Kauserud H."/>
        </authorList>
    </citation>
    <scope>NUCLEOTIDE SEQUENCE</scope>
    <source>
        <strain evidence="1">CBHHK067</strain>
    </source>
</reference>
<proteinExistence type="predicted"/>
<dbReference type="EMBL" id="JARKIE010000020">
    <property type="protein sequence ID" value="KAJ7700371.1"/>
    <property type="molecule type" value="Genomic_DNA"/>
</dbReference>
<dbReference type="AlphaFoldDB" id="A0AAD7DVJ5"/>
<organism evidence="1 2">
    <name type="scientific">Mycena rosella</name>
    <name type="common">Pink bonnet</name>
    <name type="synonym">Agaricus rosellus</name>
    <dbReference type="NCBI Taxonomy" id="1033263"/>
    <lineage>
        <taxon>Eukaryota</taxon>
        <taxon>Fungi</taxon>
        <taxon>Dikarya</taxon>
        <taxon>Basidiomycota</taxon>
        <taxon>Agaricomycotina</taxon>
        <taxon>Agaricomycetes</taxon>
        <taxon>Agaricomycetidae</taxon>
        <taxon>Agaricales</taxon>
        <taxon>Marasmiineae</taxon>
        <taxon>Mycenaceae</taxon>
        <taxon>Mycena</taxon>
    </lineage>
</organism>